<evidence type="ECO:0000313" key="2">
    <source>
        <dbReference type="Proteomes" id="UP000183071"/>
    </source>
</evidence>
<dbReference type="EMBL" id="FNUE01000002">
    <property type="protein sequence ID" value="SEE43009.1"/>
    <property type="molecule type" value="Genomic_DNA"/>
</dbReference>
<keyword evidence="2" id="KW-1185">Reference proteome</keyword>
<organism evidence="1 2">
    <name type="scientific">Polaribacter dokdonensis DSW-5</name>
    <dbReference type="NCBI Taxonomy" id="1300348"/>
    <lineage>
        <taxon>Bacteria</taxon>
        <taxon>Pseudomonadati</taxon>
        <taxon>Bacteroidota</taxon>
        <taxon>Flavobacteriia</taxon>
        <taxon>Flavobacteriales</taxon>
        <taxon>Flavobacteriaceae</taxon>
    </lineage>
</organism>
<sequence length="36" mass="3818">MIPKISPRDIPIAMLPSATPRAVPIAIPIAIPVPFL</sequence>
<comment type="caution">
    <text evidence="1">The sequence shown here is derived from an EMBL/GenBank/DDBJ whole genome shotgun (WGS) entry which is preliminary data.</text>
</comment>
<reference evidence="1 2" key="1">
    <citation type="submission" date="2016-10" db="EMBL/GenBank/DDBJ databases">
        <authorList>
            <person name="Varghese N."/>
            <person name="Submissions S."/>
        </authorList>
    </citation>
    <scope>NUCLEOTIDE SEQUENCE [LARGE SCALE GENOMIC DNA]</scope>
    <source>
        <strain evidence="1 2">DSW-5</strain>
    </source>
</reference>
<name>A0A1H5IRW1_9FLAO</name>
<proteinExistence type="predicted"/>
<gene>
    <name evidence="1" type="ORF">SAMN05444353_1635</name>
</gene>
<accession>A0A1H5IRW1</accession>
<evidence type="ECO:0000313" key="1">
    <source>
        <dbReference type="EMBL" id="SEE43009.1"/>
    </source>
</evidence>
<protein>
    <submittedName>
        <fullName evidence="1">Uncharacterized protein</fullName>
    </submittedName>
</protein>
<dbReference type="Proteomes" id="UP000183071">
    <property type="component" value="Unassembled WGS sequence"/>
</dbReference>